<dbReference type="EMBL" id="JH921430">
    <property type="protein sequence ID" value="EKD20156.1"/>
    <property type="molecule type" value="Genomic_DNA"/>
</dbReference>
<evidence type="ECO:0000256" key="2">
    <source>
        <dbReference type="ARBA" id="ARBA00012571"/>
    </source>
</evidence>
<keyword evidence="5" id="KW-0812">Transmembrane</keyword>
<comment type="similarity">
    <text evidence="1 4">Belongs to the RNase T2 family.</text>
</comment>
<evidence type="ECO:0000313" key="6">
    <source>
        <dbReference type="EMBL" id="EKD20156.1"/>
    </source>
</evidence>
<keyword evidence="5" id="KW-1133">Transmembrane helix</keyword>
<dbReference type="OrthoDB" id="435754at2759"/>
<dbReference type="InterPro" id="IPR018188">
    <property type="entry name" value="RNase_T2_His_AS_1"/>
</dbReference>
<dbReference type="SUPFAM" id="SSF55895">
    <property type="entry name" value="Ribonuclease Rh-like"/>
    <property type="match status" value="1"/>
</dbReference>
<organism evidence="6 7">
    <name type="scientific">Marssonina brunnea f. sp. multigermtubi (strain MB_m1)</name>
    <name type="common">Marssonina leaf spot fungus</name>
    <dbReference type="NCBI Taxonomy" id="1072389"/>
    <lineage>
        <taxon>Eukaryota</taxon>
        <taxon>Fungi</taxon>
        <taxon>Dikarya</taxon>
        <taxon>Ascomycota</taxon>
        <taxon>Pezizomycotina</taxon>
        <taxon>Leotiomycetes</taxon>
        <taxon>Helotiales</taxon>
        <taxon>Drepanopezizaceae</taxon>
        <taxon>Drepanopeziza</taxon>
    </lineage>
</organism>
<dbReference type="InterPro" id="IPR036430">
    <property type="entry name" value="RNase_T2-like_sf"/>
</dbReference>
<dbReference type="KEGG" id="mbe:MBM_02108"/>
<dbReference type="PANTHER" id="PTHR11240">
    <property type="entry name" value="RIBONUCLEASE T2"/>
    <property type="match status" value="1"/>
</dbReference>
<sequence length="406" mass="45221">MAEDMIGDHLIHRRKKKLCTSTYCSTTTGVIFFFFVRFFFVLLVSAAVFGYCLFVLWESNCDFSFNFSFSFSDTKMQQQQQLFSRILLAIASAVLLGDVEGSAEASLLSYPAHHQSNLNHTCQLPNAGHPNVLDSCCTETEGGLVLQTQFWNTYTGLESAGQVLPVETWTMHGLWPDFCNGSYTQYCDLSRQYDPLPSPNTTTGKPDGTPVVPYHGPSIATFLEPFGKFDLLAFMRQFWVGQGQPSADLWAHEFSKHATCFSTFALPCYGPMYQEHAEVVDYFQTAVAYYRNLPTYFWLSAKEIRPSNSTRYSLTDLQEALTEGFGALPYIACSGPRYNATAAGKGTTDNGYTVVSEVWYYYHVYGRVQENQGVPVNASINGGSVSSCAKTKGALSYYLRTNGSEA</sequence>
<evidence type="ECO:0000256" key="3">
    <source>
        <dbReference type="ARBA" id="ARBA00022759"/>
    </source>
</evidence>
<keyword evidence="3" id="KW-0378">Hydrolase</keyword>
<dbReference type="HOGENOM" id="CLU_037966_2_0_1"/>
<feature type="transmembrane region" description="Helical" evidence="5">
    <location>
        <begin position="30"/>
        <end position="57"/>
    </location>
</feature>
<accession>K1X4S6</accession>
<keyword evidence="7" id="KW-1185">Reference proteome</keyword>
<dbReference type="Proteomes" id="UP000006753">
    <property type="component" value="Unassembled WGS sequence"/>
</dbReference>
<dbReference type="GO" id="GO:0006401">
    <property type="term" value="P:RNA catabolic process"/>
    <property type="evidence" value="ECO:0007669"/>
    <property type="project" value="TreeGrafter"/>
</dbReference>
<gene>
    <name evidence="6" type="ORF">MBM_02108</name>
</gene>
<keyword evidence="3" id="KW-0255">Endonuclease</keyword>
<reference evidence="6 7" key="1">
    <citation type="journal article" date="2012" name="BMC Genomics">
        <title>Sequencing the genome of Marssonina brunnea reveals fungus-poplar co-evolution.</title>
        <authorList>
            <person name="Zhu S."/>
            <person name="Cao Y.-Z."/>
            <person name="Jiang C."/>
            <person name="Tan B.-Y."/>
            <person name="Wang Z."/>
            <person name="Feng S."/>
            <person name="Zhang L."/>
            <person name="Su X.-H."/>
            <person name="Brejova B."/>
            <person name="Vinar T."/>
            <person name="Xu M."/>
            <person name="Wang M.-X."/>
            <person name="Zhang S.-G."/>
            <person name="Huang M.-R."/>
            <person name="Wu R."/>
            <person name="Zhou Y."/>
        </authorList>
    </citation>
    <scope>NUCLEOTIDE SEQUENCE [LARGE SCALE GENOMIC DNA]</scope>
    <source>
        <strain evidence="6 7">MB_m1</strain>
    </source>
</reference>
<protein>
    <recommendedName>
        <fullName evidence="2">ribonuclease T2</fullName>
        <ecNumber evidence="2">4.6.1.19</ecNumber>
    </recommendedName>
</protein>
<dbReference type="GO" id="GO:0033897">
    <property type="term" value="F:ribonuclease T2 activity"/>
    <property type="evidence" value="ECO:0007669"/>
    <property type="project" value="UniProtKB-EC"/>
</dbReference>
<dbReference type="EC" id="4.6.1.19" evidence="2"/>
<dbReference type="InterPro" id="IPR001568">
    <property type="entry name" value="RNase_T2-like"/>
</dbReference>
<dbReference type="GO" id="GO:0003723">
    <property type="term" value="F:RNA binding"/>
    <property type="evidence" value="ECO:0007669"/>
    <property type="project" value="InterPro"/>
</dbReference>
<evidence type="ECO:0000256" key="4">
    <source>
        <dbReference type="RuleBase" id="RU004328"/>
    </source>
</evidence>
<evidence type="ECO:0000313" key="7">
    <source>
        <dbReference type="Proteomes" id="UP000006753"/>
    </source>
</evidence>
<evidence type="ECO:0000256" key="5">
    <source>
        <dbReference type="SAM" id="Phobius"/>
    </source>
</evidence>
<dbReference type="eggNOG" id="KOG1642">
    <property type="taxonomic scope" value="Eukaryota"/>
</dbReference>
<dbReference type="PROSITE" id="PS00530">
    <property type="entry name" value="RNASE_T2_1"/>
    <property type="match status" value="1"/>
</dbReference>
<evidence type="ECO:0000256" key="1">
    <source>
        <dbReference type="ARBA" id="ARBA00007469"/>
    </source>
</evidence>
<dbReference type="Pfam" id="PF00445">
    <property type="entry name" value="Ribonuclease_T2"/>
    <property type="match status" value="1"/>
</dbReference>
<dbReference type="GO" id="GO:0005576">
    <property type="term" value="C:extracellular region"/>
    <property type="evidence" value="ECO:0007669"/>
    <property type="project" value="TreeGrafter"/>
</dbReference>
<dbReference type="OMA" id="SHEERNP"/>
<dbReference type="AlphaFoldDB" id="K1X4S6"/>
<dbReference type="InterPro" id="IPR033130">
    <property type="entry name" value="RNase_T2_His_AS_2"/>
</dbReference>
<name>K1X4S6_MARBU</name>
<dbReference type="PANTHER" id="PTHR11240:SF17">
    <property type="entry name" value="RIBONUCLEASE T2"/>
    <property type="match status" value="1"/>
</dbReference>
<dbReference type="InParanoid" id="K1X4S6"/>
<keyword evidence="5" id="KW-0472">Membrane</keyword>
<keyword evidence="3" id="KW-0540">Nuclease</keyword>
<dbReference type="GeneID" id="18758043"/>
<proteinExistence type="inferred from homology"/>
<dbReference type="Gene3D" id="3.90.730.10">
    <property type="entry name" value="Ribonuclease T2-like"/>
    <property type="match status" value="1"/>
</dbReference>
<dbReference type="PROSITE" id="PS00531">
    <property type="entry name" value="RNASE_T2_2"/>
    <property type="match status" value="1"/>
</dbReference>